<gene>
    <name evidence="2" type="ORF">A2773_02825</name>
</gene>
<dbReference type="SUPFAM" id="SSF46785">
    <property type="entry name" value="Winged helix' DNA-binding domain"/>
    <property type="match status" value="1"/>
</dbReference>
<dbReference type="EMBL" id="MFJE01000046">
    <property type="protein sequence ID" value="OGG13558.1"/>
    <property type="molecule type" value="Genomic_DNA"/>
</dbReference>
<comment type="caution">
    <text evidence="2">The sequence shown here is derived from an EMBL/GenBank/DDBJ whole genome shotgun (WGS) entry which is preliminary data.</text>
</comment>
<dbReference type="AlphaFoldDB" id="A0A1F5ZMA0"/>
<organism evidence="2 3">
    <name type="scientific">Candidatus Gottesmanbacteria bacterium RIFCSPHIGHO2_01_FULL_39_10</name>
    <dbReference type="NCBI Taxonomy" id="1798375"/>
    <lineage>
        <taxon>Bacteria</taxon>
        <taxon>Candidatus Gottesmaniibacteriota</taxon>
    </lineage>
</organism>
<evidence type="ECO:0000259" key="1">
    <source>
        <dbReference type="Pfam" id="PF01726"/>
    </source>
</evidence>
<dbReference type="GO" id="GO:0004252">
    <property type="term" value="F:serine-type endopeptidase activity"/>
    <property type="evidence" value="ECO:0007669"/>
    <property type="project" value="InterPro"/>
</dbReference>
<evidence type="ECO:0000313" key="3">
    <source>
        <dbReference type="Proteomes" id="UP000177383"/>
    </source>
</evidence>
<dbReference type="InterPro" id="IPR036390">
    <property type="entry name" value="WH_DNA-bd_sf"/>
</dbReference>
<dbReference type="InterPro" id="IPR006199">
    <property type="entry name" value="LexA_DNA-bd_dom"/>
</dbReference>
<dbReference type="InterPro" id="IPR036388">
    <property type="entry name" value="WH-like_DNA-bd_sf"/>
</dbReference>
<dbReference type="Proteomes" id="UP000177383">
    <property type="component" value="Unassembled WGS sequence"/>
</dbReference>
<sequence>MLPQLTRKQKETLQAIENFLSSNQIPPTLSELQGLLKVSSNQAVINHLEGLEEKGYIERKKVARGIRVLKGLQEEEDLDFIELLSDIQANRKNIQRKQEQKSTFSEPLSNDDNNGQIIFGAYNNEQY</sequence>
<dbReference type="Pfam" id="PF01726">
    <property type="entry name" value="LexA_DNA_bind"/>
    <property type="match status" value="1"/>
</dbReference>
<reference evidence="2 3" key="1">
    <citation type="journal article" date="2016" name="Nat. Commun.">
        <title>Thousands of microbial genomes shed light on interconnected biogeochemical processes in an aquifer system.</title>
        <authorList>
            <person name="Anantharaman K."/>
            <person name="Brown C.T."/>
            <person name="Hug L.A."/>
            <person name="Sharon I."/>
            <person name="Castelle C.J."/>
            <person name="Probst A.J."/>
            <person name="Thomas B.C."/>
            <person name="Singh A."/>
            <person name="Wilkins M.J."/>
            <person name="Karaoz U."/>
            <person name="Brodie E.L."/>
            <person name="Williams K.H."/>
            <person name="Hubbard S.S."/>
            <person name="Banfield J.F."/>
        </authorList>
    </citation>
    <scope>NUCLEOTIDE SEQUENCE [LARGE SCALE GENOMIC DNA]</scope>
</reference>
<dbReference type="STRING" id="1798375.A2773_02825"/>
<name>A0A1F5ZMA0_9BACT</name>
<evidence type="ECO:0000313" key="2">
    <source>
        <dbReference type="EMBL" id="OGG13558.1"/>
    </source>
</evidence>
<dbReference type="GO" id="GO:0006508">
    <property type="term" value="P:proteolysis"/>
    <property type="evidence" value="ECO:0007669"/>
    <property type="project" value="InterPro"/>
</dbReference>
<protein>
    <recommendedName>
        <fullName evidence="1">LexA repressor DNA-binding domain-containing protein</fullName>
    </recommendedName>
</protein>
<accession>A0A1F5ZMA0</accession>
<dbReference type="Gene3D" id="1.10.10.10">
    <property type="entry name" value="Winged helix-like DNA-binding domain superfamily/Winged helix DNA-binding domain"/>
    <property type="match status" value="1"/>
</dbReference>
<feature type="domain" description="LexA repressor DNA-binding" evidence="1">
    <location>
        <begin position="4"/>
        <end position="61"/>
    </location>
</feature>
<proteinExistence type="predicted"/>